<dbReference type="Proteomes" id="UP000005622">
    <property type="component" value="Unassembled WGS sequence"/>
</dbReference>
<sequence length="134" mass="15475">MWGRNKLAHFAATHHSLGTLHICSMYRASSSSRLWGQALFKIIFLARTNMHFSLAFDAWRGHFVTEIRWDCIRPFFLKILILNHFITIIFLTLISFSFAALTIPTARLNIGSVHIIVLSSIDCLRMCRFFKISS</sequence>
<proteinExistence type="predicted"/>
<keyword evidence="1" id="KW-1133">Transmembrane helix</keyword>
<dbReference type="EMBL" id="JH604634">
    <property type="protein sequence ID" value="EHY66356.1"/>
    <property type="molecule type" value="Genomic_DNA"/>
</dbReference>
<evidence type="ECO:0000256" key="1">
    <source>
        <dbReference type="SAM" id="Phobius"/>
    </source>
</evidence>
<accession>H8ZAI8</accession>
<gene>
    <name evidence="2" type="ORF">NERG_01052</name>
</gene>
<dbReference type="HOGENOM" id="CLU_1896778_0_0_1"/>
<organism evidence="2">
    <name type="scientific">Nematocida ausubeli (strain ATCC PRA-371 / ERTm2)</name>
    <name type="common">Nematode killer fungus</name>
    <dbReference type="NCBI Taxonomy" id="1913371"/>
    <lineage>
        <taxon>Eukaryota</taxon>
        <taxon>Fungi</taxon>
        <taxon>Fungi incertae sedis</taxon>
        <taxon>Microsporidia</taxon>
        <taxon>Nematocida</taxon>
    </lineage>
</organism>
<feature type="transmembrane region" description="Helical" evidence="1">
    <location>
        <begin position="75"/>
        <end position="100"/>
    </location>
</feature>
<keyword evidence="1" id="KW-0472">Membrane</keyword>
<protein>
    <submittedName>
        <fullName evidence="2">Uncharacterized protein</fullName>
    </submittedName>
</protein>
<reference evidence="2" key="1">
    <citation type="submission" date="2011-03" db="EMBL/GenBank/DDBJ databases">
        <title>The Genome Sequence of Nematocida sp1 strain ERTm2.</title>
        <authorList>
            <consortium name="The Broad Institute Genome Sequencing Platform"/>
            <consortium name="The Broad Institute Genome Sequencing Center for Infectious Disease"/>
            <person name="Cuomo C."/>
            <person name="Troemel E."/>
            <person name="Young S.K."/>
            <person name="Zeng Q."/>
            <person name="Gargeya S."/>
            <person name="Fitzgerald M."/>
            <person name="Haas B."/>
            <person name="Abouelleil A."/>
            <person name="Alvarado L."/>
            <person name="Arachchi H.M."/>
            <person name="Berlin A."/>
            <person name="Brown A."/>
            <person name="Chapman S.B."/>
            <person name="Chen Z."/>
            <person name="Dunbar C."/>
            <person name="Freedman E."/>
            <person name="Gearin G."/>
            <person name="Gellesch M."/>
            <person name="Goldberg J."/>
            <person name="Griggs A."/>
            <person name="Gujja S."/>
            <person name="Heilman E.R."/>
            <person name="Heiman D."/>
            <person name="Howarth C."/>
            <person name="Larson L."/>
            <person name="Lui A."/>
            <person name="MacDonald P.J.P."/>
            <person name="Mehta T."/>
            <person name="Montmayeur A."/>
            <person name="Murphy C."/>
            <person name="Neiman D."/>
            <person name="Pearson M."/>
            <person name="Priest M."/>
            <person name="Roberts A."/>
            <person name="Saif S."/>
            <person name="Shea T."/>
            <person name="Shenoy N."/>
            <person name="Sisk P."/>
            <person name="Stolte C."/>
            <person name="Sykes S."/>
            <person name="White J."/>
            <person name="Yandava C."/>
            <person name="Wortman J."/>
            <person name="Nusbaum C."/>
            <person name="Birren B."/>
        </authorList>
    </citation>
    <scope>NUCLEOTIDE SEQUENCE</scope>
    <source>
        <strain evidence="2">ERTm2</strain>
    </source>
</reference>
<evidence type="ECO:0000313" key="2">
    <source>
        <dbReference type="EMBL" id="EHY66356.1"/>
    </source>
</evidence>
<name>H8ZAI8_NEMA1</name>
<keyword evidence="1" id="KW-0812">Transmembrane</keyword>
<dbReference type="AlphaFoldDB" id="H8ZAI8"/>